<evidence type="ECO:0000313" key="2">
    <source>
        <dbReference type="Proteomes" id="UP000887560"/>
    </source>
</evidence>
<dbReference type="WBParaSite" id="scf7180000421364.g6760">
    <property type="protein sequence ID" value="scf7180000421364.g6760"/>
    <property type="gene ID" value="scf7180000421364.g6760"/>
</dbReference>
<keyword evidence="1" id="KW-0732">Signal</keyword>
<dbReference type="Proteomes" id="UP000887560">
    <property type="component" value="Unplaced"/>
</dbReference>
<protein>
    <submittedName>
        <fullName evidence="3">Uncharacterized protein</fullName>
    </submittedName>
</protein>
<evidence type="ECO:0000313" key="3">
    <source>
        <dbReference type="WBParaSite" id="scf7180000421364.g6760"/>
    </source>
</evidence>
<name>A0A915NYP0_9BILA</name>
<evidence type="ECO:0000256" key="1">
    <source>
        <dbReference type="SAM" id="SignalP"/>
    </source>
</evidence>
<feature type="chain" id="PRO_5037218474" evidence="1">
    <location>
        <begin position="19"/>
        <end position="200"/>
    </location>
</feature>
<feature type="signal peptide" evidence="1">
    <location>
        <begin position="1"/>
        <end position="18"/>
    </location>
</feature>
<reference evidence="3" key="1">
    <citation type="submission" date="2022-11" db="UniProtKB">
        <authorList>
            <consortium name="WormBaseParasite"/>
        </authorList>
    </citation>
    <scope>IDENTIFICATION</scope>
</reference>
<dbReference type="AlphaFoldDB" id="A0A915NYP0"/>
<accession>A0A915NYP0</accession>
<keyword evidence="2" id="KW-1185">Reference proteome</keyword>
<organism evidence="2 3">
    <name type="scientific">Meloidogyne floridensis</name>
    <dbReference type="NCBI Taxonomy" id="298350"/>
    <lineage>
        <taxon>Eukaryota</taxon>
        <taxon>Metazoa</taxon>
        <taxon>Ecdysozoa</taxon>
        <taxon>Nematoda</taxon>
        <taxon>Chromadorea</taxon>
        <taxon>Rhabditida</taxon>
        <taxon>Tylenchina</taxon>
        <taxon>Tylenchomorpha</taxon>
        <taxon>Tylenchoidea</taxon>
        <taxon>Meloidogynidae</taxon>
        <taxon>Meloidogyninae</taxon>
        <taxon>Meloidogyne</taxon>
    </lineage>
</organism>
<proteinExistence type="predicted"/>
<sequence>MLILINLILYIFICSLQSLTKNVYGVEAPPKGFSLKQLESTHNEDGQTLTINRNKRYIGPGGIGDGGGDGSGGGCSAPTCGKGFCTRFGQCKCIPCPRPKPRHHLRRPHTIKRKHYWKPRQKKTCLTTNVYGIEDHFNNKPLIINLNKRYLVGGIGEGGGDFAGGAGAPCPKGLCYYGGINCVPCRRPKANRYWKAVFGH</sequence>